<dbReference type="OrthoDB" id="18798at2759"/>
<dbReference type="SUPFAM" id="SSF52540">
    <property type="entry name" value="P-loop containing nucleoside triphosphate hydrolases"/>
    <property type="match status" value="1"/>
</dbReference>
<reference evidence="3 4" key="1">
    <citation type="submission" date="2015-09" db="EMBL/GenBank/DDBJ databases">
        <title>Host preference determinants of Valsa canker pathogens revealed by comparative genomics.</title>
        <authorList>
            <person name="Yin Z."/>
            <person name="Huang L."/>
        </authorList>
    </citation>
    <scope>NUCLEOTIDE SEQUENCE [LARGE SCALE GENOMIC DNA]</scope>
    <source>
        <strain evidence="3 4">YSFL</strain>
    </source>
</reference>
<keyword evidence="4" id="KW-1185">Reference proteome</keyword>
<gene>
    <name evidence="3" type="ORF">VSDG_04334</name>
</gene>
<dbReference type="AlphaFoldDB" id="A0A423W5G3"/>
<feature type="region of interest" description="Disordered" evidence="2">
    <location>
        <begin position="268"/>
        <end position="290"/>
    </location>
</feature>
<dbReference type="InterPro" id="IPR027417">
    <property type="entry name" value="P-loop_NTPase"/>
</dbReference>
<dbReference type="PROSITE" id="PS51421">
    <property type="entry name" value="RAS"/>
    <property type="match status" value="1"/>
</dbReference>
<accession>A0A423W5G3</accession>
<comment type="caution">
    <text evidence="3">The sequence shown here is derived from an EMBL/GenBank/DDBJ whole genome shotgun (WGS) entry which is preliminary data.</text>
</comment>
<dbReference type="STRING" id="252740.A0A423W5G3"/>
<dbReference type="SMART" id="SM00175">
    <property type="entry name" value="RAB"/>
    <property type="match status" value="1"/>
</dbReference>
<organism evidence="3 4">
    <name type="scientific">Cytospora chrysosperma</name>
    <name type="common">Cytospora canker fungus</name>
    <name type="synonym">Sphaeria chrysosperma</name>
    <dbReference type="NCBI Taxonomy" id="252740"/>
    <lineage>
        <taxon>Eukaryota</taxon>
        <taxon>Fungi</taxon>
        <taxon>Dikarya</taxon>
        <taxon>Ascomycota</taxon>
        <taxon>Pezizomycotina</taxon>
        <taxon>Sordariomycetes</taxon>
        <taxon>Sordariomycetidae</taxon>
        <taxon>Diaporthales</taxon>
        <taxon>Cytosporaceae</taxon>
        <taxon>Cytospora</taxon>
    </lineage>
</organism>
<dbReference type="SMART" id="SM00173">
    <property type="entry name" value="RAS"/>
    <property type="match status" value="1"/>
</dbReference>
<dbReference type="Proteomes" id="UP000284375">
    <property type="component" value="Unassembled WGS sequence"/>
</dbReference>
<dbReference type="GO" id="GO:0003924">
    <property type="term" value="F:GTPase activity"/>
    <property type="evidence" value="ECO:0007669"/>
    <property type="project" value="InterPro"/>
</dbReference>
<dbReference type="PROSITE" id="PS51419">
    <property type="entry name" value="RAB"/>
    <property type="match status" value="1"/>
</dbReference>
<dbReference type="PANTHER" id="PTHR47978">
    <property type="match status" value="1"/>
</dbReference>
<protein>
    <submittedName>
        <fullName evidence="3">Uncharacterized protein</fullName>
    </submittedName>
</protein>
<proteinExistence type="predicted"/>
<sequence>MSSMIFTDEEARYLRAVLKWQEKLPEDNVTSWMLNGMRIPEKKPVGEFRILVVGAQGVGKTSILTTFCTGVFPDPSTLSSSSYTHGCRQNITIDSNEGKHTEPDLYTIDALELPAEHLASPEHLEQALAITEAAVLVYDITDSSSLTYLKSLGGTIHDALHQTKATTTTSKKRTGFSLTGSPTRKAGEGGKTATRPYHFLLLGAKRDVSESLREVSWLEGQIAADEFFGPAGVAGGSSASFMEVSARTGEHVGVIFPFLANEILKSRKERKGSSQHSSEQGIGGFGWDRSGLSDDGDKVDTDEVVDAGGSGTMIGSMRGKWLGLKTTLSWSIFKR</sequence>
<dbReference type="GO" id="GO:0005525">
    <property type="term" value="F:GTP binding"/>
    <property type="evidence" value="ECO:0007669"/>
    <property type="project" value="InterPro"/>
</dbReference>
<evidence type="ECO:0000313" key="3">
    <source>
        <dbReference type="EMBL" id="ROV98584.1"/>
    </source>
</evidence>
<feature type="region of interest" description="Disordered" evidence="2">
    <location>
        <begin position="166"/>
        <end position="190"/>
    </location>
</feature>
<dbReference type="Gene3D" id="3.40.50.300">
    <property type="entry name" value="P-loop containing nucleotide triphosphate hydrolases"/>
    <property type="match status" value="1"/>
</dbReference>
<evidence type="ECO:0000256" key="2">
    <source>
        <dbReference type="SAM" id="MobiDB-lite"/>
    </source>
</evidence>
<evidence type="ECO:0000313" key="4">
    <source>
        <dbReference type="Proteomes" id="UP000284375"/>
    </source>
</evidence>
<dbReference type="InterPro" id="IPR001806">
    <property type="entry name" value="Small_GTPase"/>
</dbReference>
<dbReference type="PRINTS" id="PR00449">
    <property type="entry name" value="RASTRNSFRMNG"/>
</dbReference>
<name>A0A423W5G3_CYTCH</name>
<dbReference type="EMBL" id="LJZO01000013">
    <property type="protein sequence ID" value="ROV98584.1"/>
    <property type="molecule type" value="Genomic_DNA"/>
</dbReference>
<keyword evidence="1" id="KW-0547">Nucleotide-binding</keyword>
<evidence type="ECO:0000256" key="1">
    <source>
        <dbReference type="ARBA" id="ARBA00022741"/>
    </source>
</evidence>